<evidence type="ECO:0000313" key="2">
    <source>
        <dbReference type="Proteomes" id="UP000694864"/>
    </source>
</evidence>
<sequence>MSHKNLNPKDSFQQGNKSKGDKKKENVSNGETKSVPISSGEAVTSLSVPSSRYQSAWGFDTYCQETVADVVQMGLASSQENVTNALEKKPDVPNPLSNSFSESTAKRDQLQESAFISNQNFGDDIDDYGGSRLFRDKCNNKNDDETYQEQRRSFEHNQTKDPSASVQTKLIQSAAFVKELLQFHGDDFTFDNSQLFTPVMAPSERSLQMQNANTFPNAMHQQAYTRELNPWYSASPINQSMPTASSLGRRLSVSRTEMNQQTMNHHLYSQPNVPSGHYGHMMNYPCPLPIQNDTYDMPTPAFPQHGGSNNNAYHQHSLVPLYRTSDLRQPAVTPVPSTRSSAYGSTNDSAYDSAYGFGNHLSSLQHQNGNSNMWIPEGHNDSGRNYCSSVFPGQQSLSFRHNQQQVEPEEPYRFERSRRYYASLDQQNNRRGDPSNQTQQQQPPRNNN</sequence>
<feature type="region of interest" description="Disordered" evidence="1">
    <location>
        <begin position="1"/>
        <end position="46"/>
    </location>
</feature>
<evidence type="ECO:0000256" key="1">
    <source>
        <dbReference type="SAM" id="MobiDB-lite"/>
    </source>
</evidence>
<reference evidence="2" key="1">
    <citation type="journal article" date="2014" name="Nat. Commun.">
        <title>The emerging biofuel crop Camelina sativa retains a highly undifferentiated hexaploid genome structure.</title>
        <authorList>
            <person name="Kagale S."/>
            <person name="Koh C."/>
            <person name="Nixon J."/>
            <person name="Bollina V."/>
            <person name="Clarke W.E."/>
            <person name="Tuteja R."/>
            <person name="Spillane C."/>
            <person name="Robinson S.J."/>
            <person name="Links M.G."/>
            <person name="Clarke C."/>
            <person name="Higgins E.E."/>
            <person name="Huebert T."/>
            <person name="Sharpe A.G."/>
            <person name="Parkin I.A."/>
        </authorList>
    </citation>
    <scope>NUCLEOTIDE SEQUENCE [LARGE SCALE GENOMIC DNA]</scope>
    <source>
        <strain evidence="2">cv. DH55</strain>
    </source>
</reference>
<gene>
    <name evidence="3" type="primary">LOC104724742</name>
</gene>
<dbReference type="PANTHER" id="PTHR46445">
    <property type="entry name" value="RNA POLYMERASE II DEGRADATION FACTOR-LIKE PROTEIN (DUF1296)"/>
    <property type="match status" value="1"/>
</dbReference>
<feature type="region of interest" description="Disordered" evidence="1">
    <location>
        <begin position="420"/>
        <end position="448"/>
    </location>
</feature>
<proteinExistence type="predicted"/>
<dbReference type="Proteomes" id="UP000694864">
    <property type="component" value="Chromosome 11"/>
</dbReference>
<organism evidence="2 3">
    <name type="scientific">Camelina sativa</name>
    <name type="common">False flax</name>
    <name type="synonym">Myagrum sativum</name>
    <dbReference type="NCBI Taxonomy" id="90675"/>
    <lineage>
        <taxon>Eukaryota</taxon>
        <taxon>Viridiplantae</taxon>
        <taxon>Streptophyta</taxon>
        <taxon>Embryophyta</taxon>
        <taxon>Tracheophyta</taxon>
        <taxon>Spermatophyta</taxon>
        <taxon>Magnoliopsida</taxon>
        <taxon>eudicotyledons</taxon>
        <taxon>Gunneridae</taxon>
        <taxon>Pentapetalae</taxon>
        <taxon>rosids</taxon>
        <taxon>malvids</taxon>
        <taxon>Brassicales</taxon>
        <taxon>Brassicaceae</taxon>
        <taxon>Camelineae</taxon>
        <taxon>Camelina</taxon>
    </lineage>
</organism>
<keyword evidence="2" id="KW-1185">Reference proteome</keyword>
<name>A0ABM1QLX4_CAMSA</name>
<dbReference type="GeneID" id="104724742"/>
<feature type="compositionally biased region" description="Low complexity" evidence="1">
    <location>
        <begin position="434"/>
        <end position="448"/>
    </location>
</feature>
<feature type="compositionally biased region" description="Polar residues" evidence="1">
    <location>
        <begin position="27"/>
        <end position="46"/>
    </location>
</feature>
<evidence type="ECO:0000313" key="3">
    <source>
        <dbReference type="RefSeq" id="XP_019087762.1"/>
    </source>
</evidence>
<protein>
    <submittedName>
        <fullName evidence="3">Uncharacterized protein LOC104724742</fullName>
    </submittedName>
</protein>
<feature type="compositionally biased region" description="Basic and acidic residues" evidence="1">
    <location>
        <begin position="136"/>
        <end position="159"/>
    </location>
</feature>
<dbReference type="RefSeq" id="XP_019087762.1">
    <property type="nucleotide sequence ID" value="XM_019232217.1"/>
</dbReference>
<feature type="region of interest" description="Disordered" evidence="1">
    <location>
        <begin position="136"/>
        <end position="166"/>
    </location>
</feature>
<feature type="compositionally biased region" description="Polar residues" evidence="1">
    <location>
        <begin position="1"/>
        <end position="17"/>
    </location>
</feature>
<dbReference type="PANTHER" id="PTHR46445:SF3">
    <property type="entry name" value="RNA POLYMERASE II DEGRADATION FACTOR-LIKE PROTEIN (DUF1296)-RELATED"/>
    <property type="match status" value="1"/>
</dbReference>
<accession>A0ABM1QLX4</accession>
<reference evidence="3" key="2">
    <citation type="submission" date="2025-08" db="UniProtKB">
        <authorList>
            <consortium name="RefSeq"/>
        </authorList>
    </citation>
    <scope>IDENTIFICATION</scope>
    <source>
        <tissue evidence="3">Leaf</tissue>
    </source>
</reference>